<reference evidence="1" key="1">
    <citation type="submission" date="2021-02" db="EMBL/GenBank/DDBJ databases">
        <authorList>
            <person name="Nowell W R."/>
        </authorList>
    </citation>
    <scope>NUCLEOTIDE SEQUENCE</scope>
</reference>
<dbReference type="Proteomes" id="UP000663889">
    <property type="component" value="Unassembled WGS sequence"/>
</dbReference>
<sequence>MTVFGIACSAASVECYRTKNTKCFRKLQSDIQTIADEEFMTINQTAYVKWIIEKIGDRVSRKRLKLTIELRLQQQRVAPATAPSVRDPIDLQSIGLDPPAETSATTILVPDLEQITTSLDNKQYSQYAIAPATPQPPSYYKVIDSFSQGIFSDCPKYSNQKSVFNAKYCIPCRYC</sequence>
<dbReference type="EMBL" id="CAJNOU010004337">
    <property type="protein sequence ID" value="CAF1437429.1"/>
    <property type="molecule type" value="Genomic_DNA"/>
</dbReference>
<dbReference type="AlphaFoldDB" id="A0A815NCA2"/>
<organism evidence="1 3">
    <name type="scientific">Rotaria sordida</name>
    <dbReference type="NCBI Taxonomy" id="392033"/>
    <lineage>
        <taxon>Eukaryota</taxon>
        <taxon>Metazoa</taxon>
        <taxon>Spiralia</taxon>
        <taxon>Gnathifera</taxon>
        <taxon>Rotifera</taxon>
        <taxon>Eurotatoria</taxon>
        <taxon>Bdelloidea</taxon>
        <taxon>Philodinida</taxon>
        <taxon>Philodinidae</taxon>
        <taxon>Rotaria</taxon>
    </lineage>
</organism>
<proteinExistence type="predicted"/>
<evidence type="ECO:0000313" key="1">
    <source>
        <dbReference type="EMBL" id="CAF1437429.1"/>
    </source>
</evidence>
<gene>
    <name evidence="2" type="ORF">FNK824_LOCUS29629</name>
    <name evidence="1" type="ORF">SEV965_LOCUS33055</name>
</gene>
<evidence type="ECO:0000313" key="2">
    <source>
        <dbReference type="EMBL" id="CAF4067790.1"/>
    </source>
</evidence>
<accession>A0A815NCA2</accession>
<protein>
    <submittedName>
        <fullName evidence="1">Uncharacterized protein</fullName>
    </submittedName>
</protein>
<dbReference type="EMBL" id="CAJOBE010008716">
    <property type="protein sequence ID" value="CAF4067790.1"/>
    <property type="molecule type" value="Genomic_DNA"/>
</dbReference>
<comment type="caution">
    <text evidence="1">The sequence shown here is derived from an EMBL/GenBank/DDBJ whole genome shotgun (WGS) entry which is preliminary data.</text>
</comment>
<dbReference type="Proteomes" id="UP000663874">
    <property type="component" value="Unassembled WGS sequence"/>
</dbReference>
<name>A0A815NCA2_9BILA</name>
<evidence type="ECO:0000313" key="3">
    <source>
        <dbReference type="Proteomes" id="UP000663889"/>
    </source>
</evidence>